<dbReference type="RefSeq" id="WP_167034647.1">
    <property type="nucleotide sequence ID" value="NZ_BAAANA010000002.1"/>
</dbReference>
<sequence length="96" mass="10188">MPITLSTLQTFVAVVEHGSVIGASRACGYSPAAVSRQMSSLSLSLGVTLFVPQGRSIRPSEKALLLAARARVLLQEAESFDAYARALPGRLDDEGR</sequence>
<name>A0A7Y2Q0Y9_9MICO</name>
<dbReference type="AlphaFoldDB" id="A0A7Y2Q0Y9"/>
<evidence type="ECO:0000256" key="3">
    <source>
        <dbReference type="ARBA" id="ARBA00023163"/>
    </source>
</evidence>
<dbReference type="GO" id="GO:0003700">
    <property type="term" value="F:DNA-binding transcription factor activity"/>
    <property type="evidence" value="ECO:0007669"/>
    <property type="project" value="InterPro"/>
</dbReference>
<dbReference type="PANTHER" id="PTHR30126:SF39">
    <property type="entry name" value="HTH-TYPE TRANSCRIPTIONAL REGULATOR CYSL"/>
    <property type="match status" value="1"/>
</dbReference>
<protein>
    <submittedName>
        <fullName evidence="5">LysR family transcriptional regulator</fullName>
    </submittedName>
</protein>
<dbReference type="InterPro" id="IPR036390">
    <property type="entry name" value="WH_DNA-bd_sf"/>
</dbReference>
<gene>
    <name evidence="5" type="ORF">HLA99_04535</name>
</gene>
<dbReference type="Gene3D" id="1.10.10.10">
    <property type="entry name" value="Winged helix-like DNA-binding domain superfamily/Winged helix DNA-binding domain"/>
    <property type="match status" value="1"/>
</dbReference>
<keyword evidence="3" id="KW-0804">Transcription</keyword>
<organism evidence="5 6">
    <name type="scientific">Microbacterium ulmi</name>
    <dbReference type="NCBI Taxonomy" id="179095"/>
    <lineage>
        <taxon>Bacteria</taxon>
        <taxon>Bacillati</taxon>
        <taxon>Actinomycetota</taxon>
        <taxon>Actinomycetes</taxon>
        <taxon>Micrococcales</taxon>
        <taxon>Microbacteriaceae</taxon>
        <taxon>Microbacterium</taxon>
    </lineage>
</organism>
<dbReference type="EMBL" id="JABEMB010000003">
    <property type="protein sequence ID" value="NNH03118.1"/>
    <property type="molecule type" value="Genomic_DNA"/>
</dbReference>
<dbReference type="Pfam" id="PF00126">
    <property type="entry name" value="HTH_1"/>
    <property type="match status" value="1"/>
</dbReference>
<dbReference type="GO" id="GO:0000976">
    <property type="term" value="F:transcription cis-regulatory region binding"/>
    <property type="evidence" value="ECO:0007669"/>
    <property type="project" value="TreeGrafter"/>
</dbReference>
<comment type="caution">
    <text evidence="5">The sequence shown here is derived from an EMBL/GenBank/DDBJ whole genome shotgun (WGS) entry which is preliminary data.</text>
</comment>
<feature type="domain" description="HTH lysR-type" evidence="4">
    <location>
        <begin position="3"/>
        <end position="60"/>
    </location>
</feature>
<dbReference type="PANTHER" id="PTHR30126">
    <property type="entry name" value="HTH-TYPE TRANSCRIPTIONAL REGULATOR"/>
    <property type="match status" value="1"/>
</dbReference>
<dbReference type="SUPFAM" id="SSF46785">
    <property type="entry name" value="Winged helix' DNA-binding domain"/>
    <property type="match status" value="1"/>
</dbReference>
<evidence type="ECO:0000313" key="6">
    <source>
        <dbReference type="Proteomes" id="UP000543598"/>
    </source>
</evidence>
<proteinExistence type="inferred from homology"/>
<reference evidence="5 6" key="1">
    <citation type="submission" date="2020-05" db="EMBL/GenBank/DDBJ databases">
        <title>MicrobeNet Type strains.</title>
        <authorList>
            <person name="Nicholson A.C."/>
        </authorList>
    </citation>
    <scope>NUCLEOTIDE SEQUENCE [LARGE SCALE GENOMIC DNA]</scope>
    <source>
        <strain evidence="5 6">JCM 14282</strain>
    </source>
</reference>
<evidence type="ECO:0000256" key="2">
    <source>
        <dbReference type="ARBA" id="ARBA00023015"/>
    </source>
</evidence>
<dbReference type="InterPro" id="IPR000847">
    <property type="entry name" value="LysR_HTH_N"/>
</dbReference>
<evidence type="ECO:0000313" key="5">
    <source>
        <dbReference type="EMBL" id="NNH03118.1"/>
    </source>
</evidence>
<keyword evidence="6" id="KW-1185">Reference proteome</keyword>
<dbReference type="InterPro" id="IPR036388">
    <property type="entry name" value="WH-like_DNA-bd_sf"/>
</dbReference>
<evidence type="ECO:0000259" key="4">
    <source>
        <dbReference type="PROSITE" id="PS50931"/>
    </source>
</evidence>
<evidence type="ECO:0000256" key="1">
    <source>
        <dbReference type="ARBA" id="ARBA00009437"/>
    </source>
</evidence>
<dbReference type="PROSITE" id="PS50931">
    <property type="entry name" value="HTH_LYSR"/>
    <property type="match status" value="1"/>
</dbReference>
<comment type="similarity">
    <text evidence="1">Belongs to the LysR transcriptional regulatory family.</text>
</comment>
<keyword evidence="2" id="KW-0805">Transcription regulation</keyword>
<accession>A0A7Y2Q0Y9</accession>
<dbReference type="Proteomes" id="UP000543598">
    <property type="component" value="Unassembled WGS sequence"/>
</dbReference>